<reference evidence="2" key="1">
    <citation type="submission" date="2020-09" db="EMBL/GenBank/DDBJ databases">
        <title>A novel bacterium of genus Paenibacillus, isolated from South China Sea.</title>
        <authorList>
            <person name="Huang H."/>
            <person name="Mo K."/>
            <person name="Hu Y."/>
        </authorList>
    </citation>
    <scope>NUCLEOTIDE SEQUENCE</scope>
    <source>
        <strain evidence="2">IB182363</strain>
    </source>
</reference>
<name>A0A927CDB7_9BACL</name>
<accession>A0A927CDB7</accession>
<proteinExistence type="predicted"/>
<gene>
    <name evidence="2" type="ORF">IDH45_28740</name>
</gene>
<dbReference type="EMBL" id="JACXJA010000050">
    <property type="protein sequence ID" value="MBD2865979.1"/>
    <property type="molecule type" value="Genomic_DNA"/>
</dbReference>
<sequence length="432" mass="48566">MIKQCSKLIALTLLAQSLAACSSGEDVSTELEQQPVELTLYAQMPLSDEQWQTLMLDPLRKKYPHITLHIVNRQGSAGPHMPDLIASGDTPDLYTVASVLLGEYAQLGVTEDFTPYAKRLGVDVNRFKPQVMEALRALAPADEVYALPYNLNFNAIYYNRDIFDLFGVDYPVDGMTWKEVMDKGREVSRHEGGRTYRGLDPNHVFQLAYQRSVLPVDAATKRASVNTPVWQDVFRLAQEIYSIPNNEPANFNDVNSGGHNRFMKDRNVAMYAGVNLAPLLKEPTETGLNWDVVQFPSTADKPNVYSTVDAHVIGMTSTTKHKEDAARVIELFTSNEVQKIAVRQIANFSPLSDSVFQEQFGADVHYLKGKNFSGVFRSVNAETPAFSVYNVDAERIIRTHYRNFLRGDYDVNTALRTAEEEVNQRIEALSQQ</sequence>
<dbReference type="Gene3D" id="3.40.190.10">
    <property type="entry name" value="Periplasmic binding protein-like II"/>
    <property type="match status" value="1"/>
</dbReference>
<keyword evidence="3" id="KW-1185">Reference proteome</keyword>
<dbReference type="Proteomes" id="UP000639396">
    <property type="component" value="Unassembled WGS sequence"/>
</dbReference>
<dbReference type="InterPro" id="IPR006059">
    <property type="entry name" value="SBP"/>
</dbReference>
<protein>
    <submittedName>
        <fullName evidence="2">Carbohydrate ABC transporter substrate-binding protein</fullName>
    </submittedName>
</protein>
<dbReference type="RefSeq" id="WP_190931599.1">
    <property type="nucleotide sequence ID" value="NZ_JACXJA010000050.1"/>
</dbReference>
<keyword evidence="1" id="KW-0732">Signal</keyword>
<feature type="chain" id="PRO_5037173632" evidence="1">
    <location>
        <begin position="23"/>
        <end position="432"/>
    </location>
</feature>
<evidence type="ECO:0000256" key="1">
    <source>
        <dbReference type="SAM" id="SignalP"/>
    </source>
</evidence>
<organism evidence="2 3">
    <name type="scientific">Paenibacillus oceani</name>
    <dbReference type="NCBI Taxonomy" id="2772510"/>
    <lineage>
        <taxon>Bacteria</taxon>
        <taxon>Bacillati</taxon>
        <taxon>Bacillota</taxon>
        <taxon>Bacilli</taxon>
        <taxon>Bacillales</taxon>
        <taxon>Paenibacillaceae</taxon>
        <taxon>Paenibacillus</taxon>
    </lineage>
</organism>
<dbReference type="PROSITE" id="PS51257">
    <property type="entry name" value="PROKAR_LIPOPROTEIN"/>
    <property type="match status" value="1"/>
</dbReference>
<comment type="caution">
    <text evidence="2">The sequence shown here is derived from an EMBL/GenBank/DDBJ whole genome shotgun (WGS) entry which is preliminary data.</text>
</comment>
<feature type="signal peptide" evidence="1">
    <location>
        <begin position="1"/>
        <end position="22"/>
    </location>
</feature>
<dbReference type="PANTHER" id="PTHR43649">
    <property type="entry name" value="ARABINOSE-BINDING PROTEIN-RELATED"/>
    <property type="match status" value="1"/>
</dbReference>
<evidence type="ECO:0000313" key="3">
    <source>
        <dbReference type="Proteomes" id="UP000639396"/>
    </source>
</evidence>
<dbReference type="PANTHER" id="PTHR43649:SF12">
    <property type="entry name" value="DIACETYLCHITOBIOSE BINDING PROTEIN DASA"/>
    <property type="match status" value="1"/>
</dbReference>
<dbReference type="InterPro" id="IPR050490">
    <property type="entry name" value="Bact_solute-bd_prot1"/>
</dbReference>
<evidence type="ECO:0000313" key="2">
    <source>
        <dbReference type="EMBL" id="MBD2865979.1"/>
    </source>
</evidence>
<dbReference type="AlphaFoldDB" id="A0A927CDB7"/>
<dbReference type="SUPFAM" id="SSF53850">
    <property type="entry name" value="Periplasmic binding protein-like II"/>
    <property type="match status" value="1"/>
</dbReference>
<dbReference type="Pfam" id="PF01547">
    <property type="entry name" value="SBP_bac_1"/>
    <property type="match status" value="1"/>
</dbReference>